<accession>A0A6A2W1Y0</accession>
<dbReference type="Proteomes" id="UP000440041">
    <property type="component" value="Unassembled WGS sequence"/>
</dbReference>
<protein>
    <submittedName>
        <fullName evidence="1">Uncharacterized protein</fullName>
    </submittedName>
</protein>
<keyword evidence="2" id="KW-1185">Reference proteome</keyword>
<proteinExistence type="predicted"/>
<name>A0A6A2W1Y0_9BIFI</name>
<dbReference type="RefSeq" id="WP_167511140.1">
    <property type="nucleotide sequence ID" value="NZ_JBHLXF010000001.1"/>
</dbReference>
<reference evidence="1 2" key="1">
    <citation type="submission" date="2019-09" db="EMBL/GenBank/DDBJ databases">
        <title>Characterization of the phylogenetic diversity of two novel species belonging to the genus Bifidobacterium: Bifidobacterium cebidarum sp. nov. and Bifidobacterium leontopitheci sp. nov.</title>
        <authorList>
            <person name="Lugli G.A."/>
            <person name="Duranti S."/>
            <person name="Milani C."/>
            <person name="Turroni F."/>
            <person name="Ventura M."/>
        </authorList>
    </citation>
    <scope>NUCLEOTIDE SEQUENCE [LARGE SCALE GENOMIC DNA]</scope>
    <source>
        <strain evidence="1 2">DSM 100238</strain>
    </source>
</reference>
<evidence type="ECO:0000313" key="2">
    <source>
        <dbReference type="Proteomes" id="UP000440041"/>
    </source>
</evidence>
<sequence>MLDERMPKIRYCEKCGRPNVGTDRCPHAMNPKYMCPRDREARELARKLRRFGL</sequence>
<gene>
    <name evidence="1" type="ORF">DSM100238_1809</name>
</gene>
<dbReference type="AlphaFoldDB" id="A0A6A2W1Y0"/>
<dbReference type="EMBL" id="WBSO01000025">
    <property type="protein sequence ID" value="KAB8292065.1"/>
    <property type="molecule type" value="Genomic_DNA"/>
</dbReference>
<organism evidence="1 2">
    <name type="scientific">Bifidobacterium apri</name>
    <dbReference type="NCBI Taxonomy" id="1769423"/>
    <lineage>
        <taxon>Bacteria</taxon>
        <taxon>Bacillati</taxon>
        <taxon>Actinomycetota</taxon>
        <taxon>Actinomycetes</taxon>
        <taxon>Bifidobacteriales</taxon>
        <taxon>Bifidobacteriaceae</taxon>
        <taxon>Bifidobacterium</taxon>
    </lineage>
</organism>
<comment type="caution">
    <text evidence="1">The sequence shown here is derived from an EMBL/GenBank/DDBJ whole genome shotgun (WGS) entry which is preliminary data.</text>
</comment>
<evidence type="ECO:0000313" key="1">
    <source>
        <dbReference type="EMBL" id="KAB8292065.1"/>
    </source>
</evidence>